<evidence type="ECO:0000256" key="1">
    <source>
        <dbReference type="ARBA" id="ARBA00007118"/>
    </source>
</evidence>
<comment type="similarity">
    <text evidence="1">Belongs to the nitroreductase family.</text>
</comment>
<keyword evidence="2" id="KW-0560">Oxidoreductase</keyword>
<dbReference type="EMBL" id="DF820459">
    <property type="protein sequence ID" value="GAK53051.1"/>
    <property type="molecule type" value="Genomic_DNA"/>
</dbReference>
<evidence type="ECO:0000313" key="4">
    <source>
        <dbReference type="EMBL" id="GAK53051.1"/>
    </source>
</evidence>
<dbReference type="Pfam" id="PF00881">
    <property type="entry name" value="Nitroreductase"/>
    <property type="match status" value="1"/>
</dbReference>
<keyword evidence="5" id="KW-1185">Reference proteome</keyword>
<dbReference type="CDD" id="cd02136">
    <property type="entry name" value="PnbA_NfnB-like"/>
    <property type="match status" value="1"/>
</dbReference>
<name>A0A0S6W3P7_9BACT</name>
<dbReference type="Gene3D" id="3.40.109.10">
    <property type="entry name" value="NADH Oxidase"/>
    <property type="match status" value="1"/>
</dbReference>
<dbReference type="AlphaFoldDB" id="A0A0S6W3P7"/>
<gene>
    <name evidence="4" type="ORF">U14_04310</name>
</gene>
<organism evidence="4">
    <name type="scientific">Candidatus Moduliflexus flocculans</name>
    <dbReference type="NCBI Taxonomy" id="1499966"/>
    <lineage>
        <taxon>Bacteria</taxon>
        <taxon>Candidatus Moduliflexota</taxon>
        <taxon>Candidatus Moduliflexia</taxon>
        <taxon>Candidatus Moduliflexales</taxon>
        <taxon>Candidatus Moduliflexaceae</taxon>
    </lineage>
</organism>
<dbReference type="PANTHER" id="PTHR43673:SF10">
    <property type="entry name" value="NADH DEHYDROGENASE_NAD(P)H NITROREDUCTASE XCC3605-RELATED"/>
    <property type="match status" value="1"/>
</dbReference>
<feature type="domain" description="Nitroreductase" evidence="3">
    <location>
        <begin position="7"/>
        <end position="170"/>
    </location>
</feature>
<dbReference type="SUPFAM" id="SSF55469">
    <property type="entry name" value="FMN-dependent nitroreductase-like"/>
    <property type="match status" value="1"/>
</dbReference>
<protein>
    <submittedName>
        <fullName evidence="4">Nitroreductase</fullName>
    </submittedName>
</protein>
<accession>A0A0S6W3P7</accession>
<dbReference type="PANTHER" id="PTHR43673">
    <property type="entry name" value="NAD(P)H NITROREDUCTASE YDGI-RELATED"/>
    <property type="match status" value="1"/>
</dbReference>
<dbReference type="InterPro" id="IPR000415">
    <property type="entry name" value="Nitroreductase-like"/>
</dbReference>
<dbReference type="STRING" id="1499966.U14_04310"/>
<evidence type="ECO:0000259" key="3">
    <source>
        <dbReference type="Pfam" id="PF00881"/>
    </source>
</evidence>
<reference evidence="4" key="1">
    <citation type="journal article" date="2015" name="PeerJ">
        <title>First genomic representation of candidate bacterial phylum KSB3 points to enhanced environmental sensing as a trigger of wastewater bulking.</title>
        <authorList>
            <person name="Sekiguchi Y."/>
            <person name="Ohashi A."/>
            <person name="Parks D.H."/>
            <person name="Yamauchi T."/>
            <person name="Tyson G.W."/>
            <person name="Hugenholtz P."/>
        </authorList>
    </citation>
    <scope>NUCLEOTIDE SEQUENCE [LARGE SCALE GENOMIC DNA]</scope>
</reference>
<dbReference type="Proteomes" id="UP000030700">
    <property type="component" value="Unassembled WGS sequence"/>
</dbReference>
<proteinExistence type="inferred from homology"/>
<dbReference type="GO" id="GO:0016491">
    <property type="term" value="F:oxidoreductase activity"/>
    <property type="evidence" value="ECO:0007669"/>
    <property type="project" value="UniProtKB-KW"/>
</dbReference>
<dbReference type="InterPro" id="IPR029479">
    <property type="entry name" value="Nitroreductase"/>
</dbReference>
<evidence type="ECO:0000256" key="2">
    <source>
        <dbReference type="ARBA" id="ARBA00023002"/>
    </source>
</evidence>
<sequence>METLNTIAQRRSIRRFEDTPVSDEQIRKILQAATQAPSGKNGQPWRFIVVKEDNRAEMVRLMREGISKMIAQGQNAGSAEWTAKIMEHAPVTVFIFNPYGQAPWLPRSIEQMFGDLVNVQSTGAAIQNMLLAAQDMGIGSLWICDVFYAYEELCRWLGEETQMVAAVSFGVPAETPAARPRMTVDEVTRWL</sequence>
<evidence type="ECO:0000313" key="5">
    <source>
        <dbReference type="Proteomes" id="UP000030700"/>
    </source>
</evidence>
<dbReference type="HOGENOM" id="CLU_070764_7_2_0"/>